<sequence length="95" mass="10478">MDKITDIIIAALQEFNEELQEPSLEHPSLATKLFGGNGVLDSLALVSFIADIEEKVSEHYGKNIVLADEKAMSQKVSPFRTVETLSAYIEKLLNA</sequence>
<dbReference type="InterPro" id="IPR009081">
    <property type="entry name" value="PP-bd_ACP"/>
</dbReference>
<dbReference type="EMBL" id="CP007201">
    <property type="protein sequence ID" value="AHJ14404.1"/>
    <property type="molecule type" value="Genomic_DNA"/>
</dbReference>
<dbReference type="Gene3D" id="1.10.1200.10">
    <property type="entry name" value="ACP-like"/>
    <property type="match status" value="1"/>
</dbReference>
<proteinExistence type="predicted"/>
<dbReference type="KEGG" id="smul:SMUL_3178"/>
<name>A0AA86AQ49_SULMK</name>
<dbReference type="PROSITE" id="PS50075">
    <property type="entry name" value="CARRIER"/>
    <property type="match status" value="1"/>
</dbReference>
<accession>A0AA86AQ49</accession>
<dbReference type="InterPro" id="IPR036736">
    <property type="entry name" value="ACP-like_sf"/>
</dbReference>
<dbReference type="Proteomes" id="UP000019322">
    <property type="component" value="Chromosome"/>
</dbReference>
<evidence type="ECO:0000313" key="2">
    <source>
        <dbReference type="EMBL" id="AHJ14404.1"/>
    </source>
</evidence>
<feature type="domain" description="Carrier" evidence="1">
    <location>
        <begin position="2"/>
        <end position="93"/>
    </location>
</feature>
<gene>
    <name evidence="2" type="ORF">SMUL_3178</name>
</gene>
<organism evidence="2 3">
    <name type="scientific">Sulfurospirillum multivorans (strain DM 12446 / JCM 15788 / NBRC 109480)</name>
    <dbReference type="NCBI Taxonomy" id="1150621"/>
    <lineage>
        <taxon>Bacteria</taxon>
        <taxon>Pseudomonadati</taxon>
        <taxon>Campylobacterota</taxon>
        <taxon>Epsilonproteobacteria</taxon>
        <taxon>Campylobacterales</taxon>
        <taxon>Sulfurospirillaceae</taxon>
        <taxon>Sulfurospirillum</taxon>
    </lineage>
</organism>
<protein>
    <recommendedName>
        <fullName evidence="1">Carrier domain-containing protein</fullName>
    </recommendedName>
</protein>
<dbReference type="RefSeq" id="WP_025346230.1">
    <property type="nucleotide sequence ID" value="NZ_CP007201.1"/>
</dbReference>
<evidence type="ECO:0000313" key="3">
    <source>
        <dbReference type="Proteomes" id="UP000019322"/>
    </source>
</evidence>
<reference evidence="2 3" key="1">
    <citation type="journal article" date="2014" name="Environ. Microbiol.">
        <title>Insights into organohalide respiration and the versatile catabolism of Sulfurospirillum multivorans gained from comparative genomics and physiological studies.</title>
        <authorList>
            <person name="Goris T."/>
            <person name="Schubert T."/>
            <person name="Gadkari J."/>
            <person name="Wubet T."/>
            <person name="Tarkka M."/>
            <person name="Buscot F."/>
            <person name="Adrian L."/>
            <person name="Diekert G."/>
        </authorList>
    </citation>
    <scope>NUCLEOTIDE SEQUENCE [LARGE SCALE GENOMIC DNA]</scope>
    <source>
        <strain evidence="3">DM 12446 / JCM 15788 / NBRC 109480</strain>
    </source>
</reference>
<evidence type="ECO:0000259" key="1">
    <source>
        <dbReference type="PROSITE" id="PS50075"/>
    </source>
</evidence>
<dbReference type="AlphaFoldDB" id="A0AA86AQ49"/>